<comment type="similarity">
    <text evidence="2">Belongs to the beta sliding clamp family.</text>
</comment>
<dbReference type="EMBL" id="JAAOIV010000006">
    <property type="protein sequence ID" value="NHN56095.1"/>
    <property type="molecule type" value="Genomic_DNA"/>
</dbReference>
<dbReference type="AlphaFoldDB" id="A0A967B2J2"/>
<dbReference type="InterPro" id="IPR009061">
    <property type="entry name" value="DNA-bd_dom_put_sf"/>
</dbReference>
<dbReference type="GO" id="GO:0003887">
    <property type="term" value="F:DNA-directed DNA polymerase activity"/>
    <property type="evidence" value="ECO:0007669"/>
    <property type="project" value="UniProtKB-KW"/>
</dbReference>
<evidence type="ECO:0000259" key="9">
    <source>
        <dbReference type="PROSITE" id="PS50937"/>
    </source>
</evidence>
<dbReference type="GO" id="GO:0003677">
    <property type="term" value="F:DNA binding"/>
    <property type="evidence" value="ECO:0007669"/>
    <property type="project" value="UniProtKB-KW"/>
</dbReference>
<proteinExistence type="inferred from homology"/>
<feature type="domain" description="HTH merR-type" evidence="9">
    <location>
        <begin position="4"/>
        <end position="74"/>
    </location>
</feature>
<dbReference type="GO" id="GO:0006271">
    <property type="term" value="P:DNA strand elongation involved in DNA replication"/>
    <property type="evidence" value="ECO:0007669"/>
    <property type="project" value="TreeGrafter"/>
</dbReference>
<keyword evidence="8" id="KW-0238">DNA-binding</keyword>
<keyword evidence="6" id="KW-0235">DNA replication</keyword>
<evidence type="ECO:0000256" key="2">
    <source>
        <dbReference type="ARBA" id="ARBA00010752"/>
    </source>
</evidence>
<dbReference type="Gene3D" id="3.10.150.10">
    <property type="entry name" value="DNA Polymerase III, subunit A, domain 2"/>
    <property type="match status" value="1"/>
</dbReference>
<dbReference type="Pfam" id="PF13411">
    <property type="entry name" value="MerR_1"/>
    <property type="match status" value="1"/>
</dbReference>
<organism evidence="10 11">
    <name type="scientific">Metallococcus carri</name>
    <dbReference type="NCBI Taxonomy" id="1656884"/>
    <lineage>
        <taxon>Bacteria</taxon>
        <taxon>Bacillati</taxon>
        <taxon>Actinomycetota</taxon>
        <taxon>Actinomycetes</taxon>
        <taxon>Micrococcales</taxon>
        <taxon>Dermacoccaceae</taxon>
        <taxon>Metallococcus</taxon>
    </lineage>
</organism>
<dbReference type="InterPro" id="IPR022637">
    <property type="entry name" value="DNA_polIII_beta_cen"/>
</dbReference>
<dbReference type="PROSITE" id="PS00552">
    <property type="entry name" value="HTH_MERR_1"/>
    <property type="match status" value="1"/>
</dbReference>
<evidence type="ECO:0000313" key="10">
    <source>
        <dbReference type="EMBL" id="NHN56095.1"/>
    </source>
</evidence>
<keyword evidence="4" id="KW-0808">Transferase</keyword>
<dbReference type="SMART" id="SM00422">
    <property type="entry name" value="HTH_MERR"/>
    <property type="match status" value="1"/>
</dbReference>
<evidence type="ECO:0000256" key="5">
    <source>
        <dbReference type="ARBA" id="ARBA00022695"/>
    </source>
</evidence>
<dbReference type="Pfam" id="PF02767">
    <property type="entry name" value="DNA_pol3_beta_2"/>
    <property type="match status" value="1"/>
</dbReference>
<evidence type="ECO:0000256" key="4">
    <source>
        <dbReference type="ARBA" id="ARBA00022679"/>
    </source>
</evidence>
<reference evidence="10" key="1">
    <citation type="submission" date="2020-03" db="EMBL/GenBank/DDBJ databases">
        <title>Draft sequencing of Calidifontibacter sp. DB0510.</title>
        <authorList>
            <person name="Kim D.-U."/>
        </authorList>
    </citation>
    <scope>NUCLEOTIDE SEQUENCE</scope>
    <source>
        <strain evidence="10">DB0510</strain>
    </source>
</reference>
<dbReference type="Proteomes" id="UP000744769">
    <property type="component" value="Unassembled WGS sequence"/>
</dbReference>
<dbReference type="PROSITE" id="PS50937">
    <property type="entry name" value="HTH_MERR_2"/>
    <property type="match status" value="1"/>
</dbReference>
<dbReference type="GO" id="GO:0006355">
    <property type="term" value="P:regulation of DNA-templated transcription"/>
    <property type="evidence" value="ECO:0007669"/>
    <property type="project" value="InterPro"/>
</dbReference>
<dbReference type="PANTHER" id="PTHR30478">
    <property type="entry name" value="DNA POLYMERASE III SUBUNIT BETA"/>
    <property type="match status" value="1"/>
</dbReference>
<evidence type="ECO:0000256" key="3">
    <source>
        <dbReference type="ARBA" id="ARBA00022490"/>
    </source>
</evidence>
<dbReference type="GO" id="GO:0005737">
    <property type="term" value="C:cytoplasm"/>
    <property type="evidence" value="ECO:0007669"/>
    <property type="project" value="UniProtKB-SubCell"/>
</dbReference>
<dbReference type="InterPro" id="IPR001001">
    <property type="entry name" value="DNA_polIII_beta"/>
</dbReference>
<evidence type="ECO:0000256" key="8">
    <source>
        <dbReference type="ARBA" id="ARBA00023125"/>
    </source>
</evidence>
<keyword evidence="7" id="KW-0239">DNA-directed DNA polymerase</keyword>
<dbReference type="GO" id="GO:0008408">
    <property type="term" value="F:3'-5' exonuclease activity"/>
    <property type="evidence" value="ECO:0007669"/>
    <property type="project" value="InterPro"/>
</dbReference>
<accession>A0A967B2J2</accession>
<name>A0A967B2J2_9MICO</name>
<evidence type="ECO:0000256" key="1">
    <source>
        <dbReference type="ARBA" id="ARBA00004496"/>
    </source>
</evidence>
<sequence length="311" mass="33220">MTDLLSIGELARRSGLTVSALRFYDREGVLEPAFVDPSTGYRRYAAAQIRVATVVASLRRIALPLSEIRAVVENITDHDLVRDVVAQHLDRLADGLRDAQREAARLDGILAPPGDGSATVAAADLRRLLDAVTFAAATDPEHPVLCGVLLEAEPGRLRAVATDRYRLAVHEVPADVDGVWRCVAPAAWVSGLRELSAATTISLTGETVRAVSNGETRWATTIDGDFPDYARILPTDDRAGQPLGQITTTPAVDGLVRIDDHDVTVQRAFLLEATEAADGQATLALDGPITPLVIRSSDGAVSLLMPVRTDP</sequence>
<comment type="subcellular location">
    <subcellularLocation>
        <location evidence="1">Cytoplasm</location>
    </subcellularLocation>
</comment>
<keyword evidence="3" id="KW-0963">Cytoplasm</keyword>
<dbReference type="SUPFAM" id="SSF46955">
    <property type="entry name" value="Putative DNA-binding domain"/>
    <property type="match status" value="1"/>
</dbReference>
<dbReference type="Gene3D" id="1.10.1660.10">
    <property type="match status" value="1"/>
</dbReference>
<comment type="caution">
    <text evidence="10">The sequence shown here is derived from an EMBL/GenBank/DDBJ whole genome shotgun (WGS) entry which is preliminary data.</text>
</comment>
<dbReference type="SUPFAM" id="SSF55979">
    <property type="entry name" value="DNA clamp"/>
    <property type="match status" value="1"/>
</dbReference>
<evidence type="ECO:0000256" key="6">
    <source>
        <dbReference type="ARBA" id="ARBA00022705"/>
    </source>
</evidence>
<dbReference type="InterPro" id="IPR046938">
    <property type="entry name" value="DNA_clamp_sf"/>
</dbReference>
<gene>
    <name evidence="10" type="ORF">G9U51_09935</name>
</gene>
<dbReference type="PANTHER" id="PTHR30478:SF0">
    <property type="entry name" value="BETA SLIDING CLAMP"/>
    <property type="match status" value="1"/>
</dbReference>
<dbReference type="InterPro" id="IPR000551">
    <property type="entry name" value="MerR-type_HTH_dom"/>
</dbReference>
<keyword evidence="11" id="KW-1185">Reference proteome</keyword>
<dbReference type="GO" id="GO:0009360">
    <property type="term" value="C:DNA polymerase III complex"/>
    <property type="evidence" value="ECO:0007669"/>
    <property type="project" value="InterPro"/>
</dbReference>
<protein>
    <submittedName>
        <fullName evidence="10">MerR family transcriptional regulator</fullName>
    </submittedName>
</protein>
<evidence type="ECO:0000256" key="7">
    <source>
        <dbReference type="ARBA" id="ARBA00022932"/>
    </source>
</evidence>
<evidence type="ECO:0000313" key="11">
    <source>
        <dbReference type="Proteomes" id="UP000744769"/>
    </source>
</evidence>
<dbReference type="RefSeq" id="WP_166196520.1">
    <property type="nucleotide sequence ID" value="NZ_JAAOIV010000006.1"/>
</dbReference>
<keyword evidence="5" id="KW-0548">Nucleotidyltransferase</keyword>